<dbReference type="Proteomes" id="UP001168620">
    <property type="component" value="Unassembled WGS sequence"/>
</dbReference>
<dbReference type="EC" id="3.1.-.-" evidence="3"/>
<comment type="caution">
    <text evidence="3">The sequence shown here is derived from an EMBL/GenBank/DDBJ whole genome shotgun (WGS) entry which is preliminary data.</text>
</comment>
<dbReference type="CDD" id="cd01823">
    <property type="entry name" value="SEST_like"/>
    <property type="match status" value="1"/>
</dbReference>
<dbReference type="GO" id="GO:0016787">
    <property type="term" value="F:hydrolase activity"/>
    <property type="evidence" value="ECO:0007669"/>
    <property type="project" value="UniProtKB-KW"/>
</dbReference>
<keyword evidence="3" id="KW-0378">Hydrolase</keyword>
<feature type="domain" description="SGNH hydrolase-type esterase" evidence="2">
    <location>
        <begin position="36"/>
        <end position="277"/>
    </location>
</feature>
<accession>A0ABT8FFF5</accession>
<dbReference type="SUPFAM" id="SSF52266">
    <property type="entry name" value="SGNH hydrolase"/>
    <property type="match status" value="1"/>
</dbReference>
<dbReference type="PROSITE" id="PS51257">
    <property type="entry name" value="PROKAR_LIPOPROTEIN"/>
    <property type="match status" value="1"/>
</dbReference>
<evidence type="ECO:0000259" key="2">
    <source>
        <dbReference type="Pfam" id="PF13472"/>
    </source>
</evidence>
<evidence type="ECO:0000256" key="1">
    <source>
        <dbReference type="SAM" id="SignalP"/>
    </source>
</evidence>
<dbReference type="InterPro" id="IPR013830">
    <property type="entry name" value="SGNH_hydro"/>
</dbReference>
<dbReference type="PANTHER" id="PTHR37981">
    <property type="entry name" value="LIPASE 2"/>
    <property type="match status" value="1"/>
</dbReference>
<sequence length="293" mass="30644">MHAALRLGAAGLATTLTLTAAACTAGSEDEVLRYVALGDSFTAAPYVPQTNEADPCLRSTGNYPSVLARALDGGDHQVRLTDVSCSGARTSDLTGSQQVRGDAVPPQLDALDEDTDLVTLSIGGNDQALFSTMVYGCIELAQADPTGAPCTERAGTLGGGAALEDLVERIRGNLDGIYAEIADRAPDARVISVGYPDIFPPRGTPACQERLPLALGDFDLTHDLLAALDEAMRDAAADAGVDFLDVRALSEGHDICSADPWVNGQHTDKDAALEFHPFASYEQAVADALLEML</sequence>
<feature type="signal peptide" evidence="1">
    <location>
        <begin position="1"/>
        <end position="20"/>
    </location>
</feature>
<keyword evidence="4" id="KW-1185">Reference proteome</keyword>
<keyword evidence="1" id="KW-0732">Signal</keyword>
<dbReference type="EMBL" id="JAUHJQ010000003">
    <property type="protein sequence ID" value="MDN4173339.1"/>
    <property type="molecule type" value="Genomic_DNA"/>
</dbReference>
<protein>
    <submittedName>
        <fullName evidence="3">SGNH/GDSL hydrolase family protein</fullName>
        <ecNumber evidence="3">3.1.-.-</ecNumber>
    </submittedName>
</protein>
<evidence type="ECO:0000313" key="4">
    <source>
        <dbReference type="Proteomes" id="UP001168620"/>
    </source>
</evidence>
<evidence type="ECO:0000313" key="3">
    <source>
        <dbReference type="EMBL" id="MDN4173339.1"/>
    </source>
</evidence>
<dbReference type="PANTHER" id="PTHR37981:SF1">
    <property type="entry name" value="SGNH HYDROLASE-TYPE ESTERASE DOMAIN-CONTAINING PROTEIN"/>
    <property type="match status" value="1"/>
</dbReference>
<reference evidence="3" key="1">
    <citation type="submission" date="2023-06" db="EMBL/GenBank/DDBJ databases">
        <title>Draft genome sequence of Nocardioides sp. SOB77.</title>
        <authorList>
            <person name="Zhang G."/>
        </authorList>
    </citation>
    <scope>NUCLEOTIDE SEQUENCE</scope>
    <source>
        <strain evidence="3">SOB77</strain>
    </source>
</reference>
<dbReference type="RefSeq" id="WP_300952445.1">
    <property type="nucleotide sequence ID" value="NZ_JAUHJQ010000003.1"/>
</dbReference>
<gene>
    <name evidence="3" type="ORF">QWY28_10325</name>
</gene>
<dbReference type="Gene3D" id="3.40.50.1110">
    <property type="entry name" value="SGNH hydrolase"/>
    <property type="match status" value="1"/>
</dbReference>
<proteinExistence type="predicted"/>
<dbReference type="InterPro" id="IPR036514">
    <property type="entry name" value="SGNH_hydro_sf"/>
</dbReference>
<feature type="chain" id="PRO_5047335165" evidence="1">
    <location>
        <begin position="21"/>
        <end position="293"/>
    </location>
</feature>
<dbReference type="InterPro" id="IPR037460">
    <property type="entry name" value="SEST-like"/>
</dbReference>
<dbReference type="Pfam" id="PF13472">
    <property type="entry name" value="Lipase_GDSL_2"/>
    <property type="match status" value="1"/>
</dbReference>
<name>A0ABT8FFF5_9ACTN</name>
<organism evidence="3 4">
    <name type="scientific">Nocardioides oceani</name>
    <dbReference type="NCBI Taxonomy" id="3058369"/>
    <lineage>
        <taxon>Bacteria</taxon>
        <taxon>Bacillati</taxon>
        <taxon>Actinomycetota</taxon>
        <taxon>Actinomycetes</taxon>
        <taxon>Propionibacteriales</taxon>
        <taxon>Nocardioidaceae</taxon>
        <taxon>Nocardioides</taxon>
    </lineage>
</organism>